<dbReference type="Pfam" id="PF13505">
    <property type="entry name" value="OMP_b-brl"/>
    <property type="match status" value="1"/>
</dbReference>
<evidence type="ECO:0000256" key="1">
    <source>
        <dbReference type="ARBA" id="ARBA00022729"/>
    </source>
</evidence>
<keyword evidence="1 2" id="KW-0732">Signal</keyword>
<dbReference type="Proteomes" id="UP000295375">
    <property type="component" value="Unassembled WGS sequence"/>
</dbReference>
<dbReference type="InterPro" id="IPR027385">
    <property type="entry name" value="Beta-barrel_OMP"/>
</dbReference>
<gene>
    <name evidence="4" type="ORF">EV696_10484</name>
</gene>
<dbReference type="SUPFAM" id="SSF56935">
    <property type="entry name" value="Porins"/>
    <property type="match status" value="1"/>
</dbReference>
<sequence length="201" mass="21754">MKKSTQALVALAIATTVGSVQASDFNYNFVEGSYSNLDAKTGGISADANGFDVRGSYLIQPNIFLRGGFGIFDGDVDAFGFDGDIEMDSWQIGAGYILPINRKTDVFFAIDHEERDIKLKSPFNFKDDVAVNSIEAGLRFKPITTVELFASLGHFDAEGGDNDLGFKLGGIAELSSKVGLGISYEESFDLDTSRVFVRVAF</sequence>
<evidence type="ECO:0000313" key="5">
    <source>
        <dbReference type="Proteomes" id="UP000295375"/>
    </source>
</evidence>
<evidence type="ECO:0000313" key="4">
    <source>
        <dbReference type="EMBL" id="TDQ49380.1"/>
    </source>
</evidence>
<evidence type="ECO:0000259" key="3">
    <source>
        <dbReference type="Pfam" id="PF13505"/>
    </source>
</evidence>
<proteinExistence type="predicted"/>
<feature type="chain" id="PRO_5020357333" evidence="2">
    <location>
        <begin position="23"/>
        <end position="201"/>
    </location>
</feature>
<accession>A0A4R6UQ63</accession>
<evidence type="ECO:0000256" key="2">
    <source>
        <dbReference type="SAM" id="SignalP"/>
    </source>
</evidence>
<name>A0A4R6UQ63_9GAMM</name>
<dbReference type="EMBL" id="SNYM01000004">
    <property type="protein sequence ID" value="TDQ49380.1"/>
    <property type="molecule type" value="Genomic_DNA"/>
</dbReference>
<organism evidence="4 5">
    <name type="scientific">Permianibacter aggregans</name>
    <dbReference type="NCBI Taxonomy" id="1510150"/>
    <lineage>
        <taxon>Bacteria</taxon>
        <taxon>Pseudomonadati</taxon>
        <taxon>Pseudomonadota</taxon>
        <taxon>Gammaproteobacteria</taxon>
        <taxon>Pseudomonadales</taxon>
        <taxon>Pseudomonadaceae</taxon>
        <taxon>Permianibacter</taxon>
    </lineage>
</organism>
<feature type="signal peptide" evidence="2">
    <location>
        <begin position="1"/>
        <end position="22"/>
    </location>
</feature>
<dbReference type="OrthoDB" id="5974338at2"/>
<protein>
    <submittedName>
        <fullName evidence="4">Outer membrane protein with beta-barrel domain</fullName>
    </submittedName>
</protein>
<keyword evidence="5" id="KW-1185">Reference proteome</keyword>
<comment type="caution">
    <text evidence="4">The sequence shown here is derived from an EMBL/GenBank/DDBJ whole genome shotgun (WGS) entry which is preliminary data.</text>
</comment>
<reference evidence="4 5" key="1">
    <citation type="submission" date="2019-03" db="EMBL/GenBank/DDBJ databases">
        <title>Genomic Encyclopedia of Type Strains, Phase IV (KMG-IV): sequencing the most valuable type-strain genomes for metagenomic binning, comparative biology and taxonomic classification.</title>
        <authorList>
            <person name="Goeker M."/>
        </authorList>
    </citation>
    <scope>NUCLEOTIDE SEQUENCE [LARGE SCALE GENOMIC DNA]</scope>
    <source>
        <strain evidence="4 5">DSM 103792</strain>
    </source>
</reference>
<dbReference type="RefSeq" id="WP_133588914.1">
    <property type="nucleotide sequence ID" value="NZ_SNYM01000004.1"/>
</dbReference>
<feature type="domain" description="Outer membrane protein beta-barrel" evidence="3">
    <location>
        <begin position="8"/>
        <end position="186"/>
    </location>
</feature>
<dbReference type="AlphaFoldDB" id="A0A4R6UQ63"/>